<dbReference type="Gene3D" id="3.40.50.720">
    <property type="entry name" value="NAD(P)-binding Rossmann-like Domain"/>
    <property type="match status" value="1"/>
</dbReference>
<dbReference type="SUPFAM" id="SSF51735">
    <property type="entry name" value="NAD(P)-binding Rossmann-fold domains"/>
    <property type="match status" value="1"/>
</dbReference>
<dbReference type="RefSeq" id="WP_188026947.1">
    <property type="nucleotide sequence ID" value="NZ_JACHGR010000007.1"/>
</dbReference>
<dbReference type="InterPro" id="IPR011032">
    <property type="entry name" value="GroES-like_sf"/>
</dbReference>
<dbReference type="Pfam" id="PF08240">
    <property type="entry name" value="ADH_N"/>
    <property type="match status" value="1"/>
</dbReference>
<keyword evidence="3" id="KW-1185">Reference proteome</keyword>
<evidence type="ECO:0000259" key="1">
    <source>
        <dbReference type="SMART" id="SM00829"/>
    </source>
</evidence>
<dbReference type="Proteomes" id="UP000585721">
    <property type="component" value="Unassembled WGS sequence"/>
</dbReference>
<dbReference type="AlphaFoldDB" id="A0A841GN81"/>
<dbReference type="InterPro" id="IPR013149">
    <property type="entry name" value="ADH-like_C"/>
</dbReference>
<dbReference type="InterPro" id="IPR036291">
    <property type="entry name" value="NAD(P)-bd_dom_sf"/>
</dbReference>
<dbReference type="PANTHER" id="PTHR45033:SF2">
    <property type="entry name" value="ZINC-TYPE ALCOHOL DEHYDROGENASE-LIKE PROTEIN C1773.06C"/>
    <property type="match status" value="1"/>
</dbReference>
<evidence type="ECO:0000313" key="2">
    <source>
        <dbReference type="EMBL" id="MBB6056220.1"/>
    </source>
</evidence>
<dbReference type="Gene3D" id="3.90.180.10">
    <property type="entry name" value="Medium-chain alcohol dehydrogenases, catalytic domain"/>
    <property type="match status" value="1"/>
</dbReference>
<feature type="domain" description="Enoyl reductase (ER)" evidence="1">
    <location>
        <begin position="10"/>
        <end position="333"/>
    </location>
</feature>
<dbReference type="SMART" id="SM00829">
    <property type="entry name" value="PKS_ER"/>
    <property type="match status" value="1"/>
</dbReference>
<dbReference type="Pfam" id="PF00107">
    <property type="entry name" value="ADH_zinc_N"/>
    <property type="match status" value="1"/>
</dbReference>
<protein>
    <submittedName>
        <fullName evidence="2">NADPH:quinone reductase-like Zn-dependent oxidoreductase</fullName>
    </submittedName>
</protein>
<dbReference type="CDD" id="cd08276">
    <property type="entry name" value="MDR7"/>
    <property type="match status" value="1"/>
</dbReference>
<accession>A0A841GN81</accession>
<reference evidence="2 3" key="1">
    <citation type="submission" date="2020-08" db="EMBL/GenBank/DDBJ databases">
        <title>Genomic Encyclopedia of Type Strains, Phase IV (KMG-IV): sequencing the most valuable type-strain genomes for metagenomic binning, comparative biology and taxonomic classification.</title>
        <authorList>
            <person name="Goeker M."/>
        </authorList>
    </citation>
    <scope>NUCLEOTIDE SEQUENCE [LARGE SCALE GENOMIC DNA]</scope>
    <source>
        <strain evidence="2 3">DSM 22975</strain>
    </source>
</reference>
<comment type="caution">
    <text evidence="2">The sequence shown here is derived from an EMBL/GenBank/DDBJ whole genome shotgun (WGS) entry which is preliminary data.</text>
</comment>
<dbReference type="PANTHER" id="PTHR45033">
    <property type="match status" value="1"/>
</dbReference>
<dbReference type="SUPFAM" id="SSF50129">
    <property type="entry name" value="GroES-like"/>
    <property type="match status" value="1"/>
</dbReference>
<organism evidence="2 3">
    <name type="scientific">Tolumonas osonensis</name>
    <dbReference type="NCBI Taxonomy" id="675874"/>
    <lineage>
        <taxon>Bacteria</taxon>
        <taxon>Pseudomonadati</taxon>
        <taxon>Pseudomonadota</taxon>
        <taxon>Gammaproteobacteria</taxon>
        <taxon>Aeromonadales</taxon>
        <taxon>Aeromonadaceae</taxon>
        <taxon>Tolumonas</taxon>
    </lineage>
</organism>
<proteinExistence type="predicted"/>
<dbReference type="EMBL" id="JACHGR010000007">
    <property type="protein sequence ID" value="MBB6056220.1"/>
    <property type="molecule type" value="Genomic_DNA"/>
</dbReference>
<dbReference type="InterPro" id="IPR013154">
    <property type="entry name" value="ADH-like_N"/>
</dbReference>
<evidence type="ECO:0000313" key="3">
    <source>
        <dbReference type="Proteomes" id="UP000585721"/>
    </source>
</evidence>
<dbReference type="InterPro" id="IPR052711">
    <property type="entry name" value="Zinc_ADH-like"/>
</dbReference>
<sequence>MKAWILHDFGIKNLKLECVEKPSPKNGELLIKVGAASFNFRDKAIIDGFYEPHRIPKNLIPVSDAAGVVVAVGDGGSKFKIGDRVTTHLYSNWIDGSPKHNELDYCFGMPLPGGLAEYMIIHESAAVAVPDYLTDEEASTLPVAALTAWYALSDFGNIKSNDTVLVQGTGGVAMFAVQFASALGAKVIVTSSNDQNIRKAIKFGASMGINYRLNPAWEEIALELTEGKGVDLTIELAGGDGINQTAMATKVGGKIAQIGFLDGQVSQLHLMPIILRQLTIRGFAVAPRLAYEEMNKFLMVNKIHPVIDKIYSFDQVEDAYNHLTKGAFGKVVIKIS</sequence>
<dbReference type="InterPro" id="IPR020843">
    <property type="entry name" value="ER"/>
</dbReference>
<dbReference type="GO" id="GO:0016491">
    <property type="term" value="F:oxidoreductase activity"/>
    <property type="evidence" value="ECO:0007669"/>
    <property type="project" value="InterPro"/>
</dbReference>
<gene>
    <name evidence="2" type="ORF">HNR75_002152</name>
</gene>
<name>A0A841GN81_9GAMM</name>